<dbReference type="EMBL" id="AP018786">
    <property type="protein sequence ID" value="BBF22729.1"/>
    <property type="molecule type" value="Genomic_DNA"/>
</dbReference>
<keyword evidence="5" id="KW-1185">Reference proteome</keyword>
<evidence type="ECO:0000259" key="3">
    <source>
        <dbReference type="Pfam" id="PF12702"/>
    </source>
</evidence>
<evidence type="ECO:0000313" key="5">
    <source>
        <dbReference type="Proteomes" id="UP000271003"/>
    </source>
</evidence>
<dbReference type="KEGG" id="sutt:SUTMEG_06200"/>
<feature type="chain" id="PRO_5016458172" description="Lipocalin-like domain-containing protein" evidence="2">
    <location>
        <begin position="29"/>
        <end position="336"/>
    </location>
</feature>
<dbReference type="Gene3D" id="2.40.128.280">
    <property type="match status" value="1"/>
</dbReference>
<dbReference type="PROSITE" id="PS51257">
    <property type="entry name" value="PROKAR_LIPOPROTEIN"/>
    <property type="match status" value="1"/>
</dbReference>
<reference evidence="4 5" key="1">
    <citation type="journal article" date="2018" name="Int. J. Syst. Evol. Microbiol.">
        <title>Mesosutterella multiformis gen. nov., sp. nov., a member of the family Sutterellaceae and Sutterella megalosphaeroides sp. nov., isolated from human faeces.</title>
        <authorList>
            <person name="Sakamoto M."/>
            <person name="Ikeyama N."/>
            <person name="Kunihiro T."/>
            <person name="Iino T."/>
            <person name="Yuki M."/>
            <person name="Ohkuma M."/>
        </authorList>
    </citation>
    <scope>NUCLEOTIDE SEQUENCE [LARGE SCALE GENOMIC DNA]</scope>
    <source>
        <strain evidence="4 5">6FBBBH3</strain>
    </source>
</reference>
<feature type="signal peptide" evidence="2">
    <location>
        <begin position="1"/>
        <end position="28"/>
    </location>
</feature>
<accession>A0A2Z6I8K5</accession>
<evidence type="ECO:0000313" key="4">
    <source>
        <dbReference type="EMBL" id="BBF22729.1"/>
    </source>
</evidence>
<dbReference type="AlphaFoldDB" id="A0A2Z6I8K5"/>
<sequence>MPRQTALALTISLLFAGLLSGCGTIADAWDDNEPRFESLERPAERLPAPNVPAPADVMTPAVTTQAPAAAASVETNEPVEAAAPVAEPAEEPRATEPASEPAPTETPAATEPAAETEAVASPEVVRPEDERRREAAALADERAGLPARVDMSATGARKSISWREWKDGKKPQPMAGEAAEPEEKSERSSGFFGSFFGGNASEEPASGPSVTYEATGPSTETVTYGATAPVSEADLAAPAVETAPERVAGVWREAVPGSSRAVRGFDFRADGSAVSFNMGSLDAKRWKLQGSTLTVFGDDTAGGVSVPFALDFDVIESTDTTLAIRQGVLVHRFSKR</sequence>
<evidence type="ECO:0000256" key="1">
    <source>
        <dbReference type="SAM" id="MobiDB-lite"/>
    </source>
</evidence>
<feature type="region of interest" description="Disordered" evidence="1">
    <location>
        <begin position="64"/>
        <end position="189"/>
    </location>
</feature>
<dbReference type="Pfam" id="PF12702">
    <property type="entry name" value="Lipocalin_3"/>
    <property type="match status" value="1"/>
</dbReference>
<dbReference type="RefSeq" id="WP_120176407.1">
    <property type="nucleotide sequence ID" value="NZ_AP018786.1"/>
</dbReference>
<feature type="compositionally biased region" description="Low complexity" evidence="1">
    <location>
        <begin position="64"/>
        <end position="87"/>
    </location>
</feature>
<dbReference type="InterPro" id="IPR024311">
    <property type="entry name" value="Lipocalin-like"/>
</dbReference>
<organism evidence="4 5">
    <name type="scientific">Sutterella megalosphaeroides</name>
    <dbReference type="NCBI Taxonomy" id="2494234"/>
    <lineage>
        <taxon>Bacteria</taxon>
        <taxon>Pseudomonadati</taxon>
        <taxon>Pseudomonadota</taxon>
        <taxon>Betaproteobacteria</taxon>
        <taxon>Burkholderiales</taxon>
        <taxon>Sutterellaceae</taxon>
        <taxon>Sutterella</taxon>
    </lineage>
</organism>
<feature type="compositionally biased region" description="Low complexity" evidence="1">
    <location>
        <begin position="95"/>
        <end position="124"/>
    </location>
</feature>
<feature type="domain" description="Lipocalin-like" evidence="3">
    <location>
        <begin position="245"/>
        <end position="335"/>
    </location>
</feature>
<feature type="compositionally biased region" description="Basic and acidic residues" evidence="1">
    <location>
        <begin position="125"/>
        <end position="143"/>
    </location>
</feature>
<protein>
    <recommendedName>
        <fullName evidence="3">Lipocalin-like domain-containing protein</fullName>
    </recommendedName>
</protein>
<evidence type="ECO:0000256" key="2">
    <source>
        <dbReference type="SAM" id="SignalP"/>
    </source>
</evidence>
<gene>
    <name evidence="4" type="ORF">SUTMEG_06200</name>
</gene>
<dbReference type="Proteomes" id="UP000271003">
    <property type="component" value="Chromosome"/>
</dbReference>
<feature type="compositionally biased region" description="Basic and acidic residues" evidence="1">
    <location>
        <begin position="161"/>
        <end position="170"/>
    </location>
</feature>
<proteinExistence type="predicted"/>
<keyword evidence="2" id="KW-0732">Signal</keyword>
<name>A0A2Z6I8K5_9BURK</name>
<dbReference type="OrthoDB" id="199694at2"/>